<dbReference type="InterPro" id="IPR006059">
    <property type="entry name" value="SBP"/>
</dbReference>
<accession>A0A9D1Z717</accession>
<evidence type="ECO:0000256" key="4">
    <source>
        <dbReference type="ARBA" id="ARBA00022764"/>
    </source>
</evidence>
<feature type="binding site" evidence="5">
    <location>
        <position position="105"/>
    </location>
    <ligand>
        <name>spermidine</name>
        <dbReference type="ChEBI" id="CHEBI:57834"/>
    </ligand>
</feature>
<dbReference type="PANTHER" id="PTHR30222">
    <property type="entry name" value="SPERMIDINE/PUTRESCINE-BINDING PERIPLASMIC PROTEIN"/>
    <property type="match status" value="1"/>
</dbReference>
<feature type="signal peptide" evidence="6">
    <location>
        <begin position="1"/>
        <end position="24"/>
    </location>
</feature>
<keyword evidence="3 6" id="KW-0732">Signal</keyword>
<keyword evidence="2" id="KW-0813">Transport</keyword>
<dbReference type="Proteomes" id="UP000886824">
    <property type="component" value="Unassembled WGS sequence"/>
</dbReference>
<protein>
    <submittedName>
        <fullName evidence="7">Spermidine/putrescine ABC transporter substrate-binding protein</fullName>
    </submittedName>
</protein>
<dbReference type="AlphaFoldDB" id="A0A9D1Z717"/>
<reference evidence="7" key="2">
    <citation type="submission" date="2021-04" db="EMBL/GenBank/DDBJ databases">
        <authorList>
            <person name="Gilroy R."/>
        </authorList>
    </citation>
    <scope>NUCLEOTIDE SEQUENCE</scope>
    <source>
        <strain evidence="7">CHK33-7979</strain>
    </source>
</reference>
<keyword evidence="4" id="KW-0574">Periplasm</keyword>
<gene>
    <name evidence="7" type="ORF">H9826_10825</name>
</gene>
<reference evidence="7" key="1">
    <citation type="journal article" date="2021" name="PeerJ">
        <title>Extensive microbial diversity within the chicken gut microbiome revealed by metagenomics and culture.</title>
        <authorList>
            <person name="Gilroy R."/>
            <person name="Ravi A."/>
            <person name="Getino M."/>
            <person name="Pursley I."/>
            <person name="Horton D.L."/>
            <person name="Alikhan N.F."/>
            <person name="Baker D."/>
            <person name="Gharbi K."/>
            <person name="Hall N."/>
            <person name="Watson M."/>
            <person name="Adriaenssens E.M."/>
            <person name="Foster-Nyarko E."/>
            <person name="Jarju S."/>
            <person name="Secka A."/>
            <person name="Antonio M."/>
            <person name="Oren A."/>
            <person name="Chaudhuri R.R."/>
            <person name="La Ragione R."/>
            <person name="Hildebrand F."/>
            <person name="Pallen M.J."/>
        </authorList>
    </citation>
    <scope>NUCLEOTIDE SEQUENCE</scope>
    <source>
        <strain evidence="7">CHK33-7979</strain>
    </source>
</reference>
<dbReference type="EMBL" id="DXCX01000117">
    <property type="protein sequence ID" value="HIY74440.1"/>
    <property type="molecule type" value="Genomic_DNA"/>
</dbReference>
<evidence type="ECO:0000256" key="6">
    <source>
        <dbReference type="SAM" id="SignalP"/>
    </source>
</evidence>
<sequence length="369" mass="40860">MKKTLALMLSLTLGAGLLSGCVSTRPTTATGDVEGSSSPTQESSASGGVVNVYNWGEYIDESVLEDFTAQTGIKVNYQMYDSNETMYSKLAGGGAEYDVIIPSDYMIARLIEEDMLEPLNFDNIPNFSDVDPELKNPEYDPENLYSVPYMWGLMGVIYNTTAVDETDLGSWDLLWNEKYADDILMIDNSRDAIGIALKSLGYSYNTTDEAQITEAVDLLIQQKPLVQAYVMDEIFGKLEGGNAYVGTYYYGDYLTMLENNPDLGFYIPEEGTNIYVDAMCIPKGAANKENAEAFINFMCSTEAGLKNCEEIWYSTPLLSVREALDPEVSSDPYAYPTADILAKCESYAGLPQNILDLYDSEWTRLKSAT</sequence>
<dbReference type="PANTHER" id="PTHR30222:SF17">
    <property type="entry name" value="SPERMIDINE_PUTRESCINE-BINDING PERIPLASMIC PROTEIN"/>
    <property type="match status" value="1"/>
</dbReference>
<evidence type="ECO:0000313" key="8">
    <source>
        <dbReference type="Proteomes" id="UP000886824"/>
    </source>
</evidence>
<dbReference type="GO" id="GO:0019808">
    <property type="term" value="F:polyamine binding"/>
    <property type="evidence" value="ECO:0007669"/>
    <property type="project" value="InterPro"/>
</dbReference>
<dbReference type="CDD" id="cd13590">
    <property type="entry name" value="PBP2_PotD_PotF_like"/>
    <property type="match status" value="1"/>
</dbReference>
<dbReference type="SUPFAM" id="SSF53850">
    <property type="entry name" value="Periplasmic binding protein-like II"/>
    <property type="match status" value="1"/>
</dbReference>
<dbReference type="Gene3D" id="3.40.190.10">
    <property type="entry name" value="Periplasmic binding protein-like II"/>
    <property type="match status" value="2"/>
</dbReference>
<dbReference type="GO" id="GO:0015846">
    <property type="term" value="P:polyamine transport"/>
    <property type="evidence" value="ECO:0007669"/>
    <property type="project" value="InterPro"/>
</dbReference>
<evidence type="ECO:0000313" key="7">
    <source>
        <dbReference type="EMBL" id="HIY74440.1"/>
    </source>
</evidence>
<dbReference type="PRINTS" id="PR00909">
    <property type="entry name" value="SPERMDNBNDNG"/>
</dbReference>
<evidence type="ECO:0000256" key="5">
    <source>
        <dbReference type="PIRSR" id="PIRSR019574-1"/>
    </source>
</evidence>
<dbReference type="InterPro" id="IPR001188">
    <property type="entry name" value="Sperm_putr-bd"/>
</dbReference>
<comment type="caution">
    <text evidence="7">The sequence shown here is derived from an EMBL/GenBank/DDBJ whole genome shotgun (WGS) entry which is preliminary data.</text>
</comment>
<evidence type="ECO:0000256" key="2">
    <source>
        <dbReference type="ARBA" id="ARBA00022448"/>
    </source>
</evidence>
<feature type="binding site" evidence="5">
    <location>
        <position position="57"/>
    </location>
    <ligand>
        <name>spermidine</name>
        <dbReference type="ChEBI" id="CHEBI:57834"/>
    </ligand>
</feature>
<comment type="subcellular location">
    <subcellularLocation>
        <location evidence="1">Periplasm</location>
    </subcellularLocation>
</comment>
<dbReference type="PIRSF" id="PIRSF019574">
    <property type="entry name" value="Periplasmic_polyamine_BP"/>
    <property type="match status" value="1"/>
</dbReference>
<dbReference type="PROSITE" id="PS51257">
    <property type="entry name" value="PROKAR_LIPOPROTEIN"/>
    <property type="match status" value="1"/>
</dbReference>
<dbReference type="Pfam" id="PF13416">
    <property type="entry name" value="SBP_bac_8"/>
    <property type="match status" value="1"/>
</dbReference>
<feature type="chain" id="PRO_5038537063" evidence="6">
    <location>
        <begin position="25"/>
        <end position="369"/>
    </location>
</feature>
<name>A0A9D1Z717_9FIRM</name>
<evidence type="ECO:0000256" key="1">
    <source>
        <dbReference type="ARBA" id="ARBA00004418"/>
    </source>
</evidence>
<proteinExistence type="predicted"/>
<evidence type="ECO:0000256" key="3">
    <source>
        <dbReference type="ARBA" id="ARBA00022729"/>
    </source>
</evidence>
<dbReference type="GO" id="GO:0042597">
    <property type="term" value="C:periplasmic space"/>
    <property type="evidence" value="ECO:0007669"/>
    <property type="project" value="UniProtKB-SubCell"/>
</dbReference>
<organism evidence="7 8">
    <name type="scientific">Candidatus Intestinimonas merdavium</name>
    <dbReference type="NCBI Taxonomy" id="2838622"/>
    <lineage>
        <taxon>Bacteria</taxon>
        <taxon>Bacillati</taxon>
        <taxon>Bacillota</taxon>
        <taxon>Clostridia</taxon>
        <taxon>Eubacteriales</taxon>
        <taxon>Intestinimonas</taxon>
    </lineage>
</organism>